<dbReference type="Proteomes" id="UP001148629">
    <property type="component" value="Unassembled WGS sequence"/>
</dbReference>
<organism evidence="1 2">
    <name type="scientific">Fusarium decemcellulare</name>
    <dbReference type="NCBI Taxonomy" id="57161"/>
    <lineage>
        <taxon>Eukaryota</taxon>
        <taxon>Fungi</taxon>
        <taxon>Dikarya</taxon>
        <taxon>Ascomycota</taxon>
        <taxon>Pezizomycotina</taxon>
        <taxon>Sordariomycetes</taxon>
        <taxon>Hypocreomycetidae</taxon>
        <taxon>Hypocreales</taxon>
        <taxon>Nectriaceae</taxon>
        <taxon>Fusarium</taxon>
        <taxon>Fusarium decemcellulare species complex</taxon>
    </lineage>
</organism>
<comment type="caution">
    <text evidence="1">The sequence shown here is derived from an EMBL/GenBank/DDBJ whole genome shotgun (WGS) entry which is preliminary data.</text>
</comment>
<gene>
    <name evidence="1" type="ORF">NM208_g3472</name>
</gene>
<reference evidence="1" key="1">
    <citation type="submission" date="2022-08" db="EMBL/GenBank/DDBJ databases">
        <title>Genome Sequence of Fusarium decemcellulare.</title>
        <authorList>
            <person name="Buettner E."/>
        </authorList>
    </citation>
    <scope>NUCLEOTIDE SEQUENCE</scope>
    <source>
        <strain evidence="1">Babe19</strain>
    </source>
</reference>
<protein>
    <submittedName>
        <fullName evidence="1">Uncharacterized protein</fullName>
    </submittedName>
</protein>
<accession>A0ACC1SP31</accession>
<keyword evidence="2" id="KW-1185">Reference proteome</keyword>
<evidence type="ECO:0000313" key="2">
    <source>
        <dbReference type="Proteomes" id="UP001148629"/>
    </source>
</evidence>
<evidence type="ECO:0000313" key="1">
    <source>
        <dbReference type="EMBL" id="KAJ3543629.1"/>
    </source>
</evidence>
<proteinExistence type="predicted"/>
<name>A0ACC1SP31_9HYPO</name>
<dbReference type="EMBL" id="JANRMS010000235">
    <property type="protein sequence ID" value="KAJ3543629.1"/>
    <property type="molecule type" value="Genomic_DNA"/>
</dbReference>
<sequence>MGLVVDHAKHNGSSSVYNKVGLAENDAMKANTEHTGGARRVFTPNETKRLIRKIDWTLLPLLSLLYLLSFLDRANIGNARLAGLEEDLNMTDRWDYSTAVSVFFPFYVASEIPSNLAMKRFRPSIWIPSIMLAWGIVMTLMGIVNSYAGLLAARMALGLAEGGLFPGVTYYITLWYKRHECGFRIAIFFSAATAAGAFGGLLARGIVEMAGIAGLNGWAWIFILEGLLTVVIALYAYYGLHDYPETASFLSPDEREEVVRRLQDDSSVLSNELRAKFVKDALGDWKIWIHMFITIGIFLPVYSVSIFLPTIIRSMGHNAELAQLMSVPPYVTACLVTVAGGFAADRQRQRGVYMICFCIIGIVGLIILINVENNGVKYFACFLVLLGIFPSVPQGASWNGNNIGGSTKRGVGLAMHIGFGNLGGAIAGFIYRQEDAPHYRTGHGTLIATLGMSCALATFMTWYLRRENARRDRVYKAPSEYTRAEMELEAYPPFSISIAEFMRNDEYGRYPLSKSRPPFVCGLTGKSYSAVEVVQRENYLARAIEKRLGLCHKESEWDRVVSLFSLNTIDYVPLTHAIHSLSGIVSPANPASSALELEEQLRSSGAIAMFTCLPLLQVALKAAKAVEIPSDRIFILPMHSDSPEIPFTTIDDLVKEGSDLPEINPIKWSTGQGARQTAYLCYSSGTSGLPKAVMVSHYNLIANVMQLTAYESFYRKQSGFDSQILLGLLPFSHSYGLVIMGHVAPYRGDQVIVLPKFELDSFLLAIQQFRIQQLNIAPPILVQMITSLKRCAEFDLGSVRYVYAGGAPLGTETIESLCKLYPHWHIGQVYGMTETAVVITSTSESDILYGSSGSLLPSMKAKLIDPEGREITAHHVPGELVVQGPSLTLGYLNNEKATAETFFWDEDGRWIKTGDEAIVCTSPQGYEHFVIVDRIKELIKVKGMQVSPAELEAHLLSHPFVADCAVIQTYHERSGEVPKAFVVRSKEAASTSEAIVSESICEHVKKHKARYKWLAGGG</sequence>